<keyword evidence="1" id="KW-1133">Transmembrane helix</keyword>
<dbReference type="GO" id="GO:0022857">
    <property type="term" value="F:transmembrane transporter activity"/>
    <property type="evidence" value="ECO:0007669"/>
    <property type="project" value="InterPro"/>
</dbReference>
<dbReference type="InterPro" id="IPR020846">
    <property type="entry name" value="MFS_dom"/>
</dbReference>
<evidence type="ECO:0000256" key="1">
    <source>
        <dbReference type="SAM" id="Phobius"/>
    </source>
</evidence>
<feature type="transmembrane region" description="Helical" evidence="1">
    <location>
        <begin position="41"/>
        <end position="59"/>
    </location>
</feature>
<feature type="transmembrane region" description="Helical" evidence="1">
    <location>
        <begin position="65"/>
        <end position="88"/>
    </location>
</feature>
<dbReference type="InterPro" id="IPR011701">
    <property type="entry name" value="MFS"/>
</dbReference>
<keyword evidence="1" id="KW-0472">Membrane</keyword>
<dbReference type="PANTHER" id="PTHR43129">
    <property type="entry name" value="FOSMIDOMYCIN RESISTANCE PROTEIN"/>
    <property type="match status" value="1"/>
</dbReference>
<feature type="transmembrane region" description="Helical" evidence="1">
    <location>
        <begin position="130"/>
        <end position="148"/>
    </location>
</feature>
<dbReference type="GO" id="GO:0005886">
    <property type="term" value="C:plasma membrane"/>
    <property type="evidence" value="ECO:0007669"/>
    <property type="project" value="TreeGrafter"/>
</dbReference>
<dbReference type="PANTHER" id="PTHR43129:SF1">
    <property type="entry name" value="FOSMIDOMYCIN RESISTANCE PROTEIN"/>
    <property type="match status" value="1"/>
</dbReference>
<dbReference type="Gene3D" id="1.20.1250.20">
    <property type="entry name" value="MFS general substrate transporter like domains"/>
    <property type="match status" value="1"/>
</dbReference>
<gene>
    <name evidence="3" type="ORF">METZ01_LOCUS517297</name>
</gene>
<dbReference type="AlphaFoldDB" id="A0A383F717"/>
<protein>
    <recommendedName>
        <fullName evidence="2">Major facilitator superfamily (MFS) profile domain-containing protein</fullName>
    </recommendedName>
</protein>
<feature type="domain" description="Major facilitator superfamily (MFS) profile" evidence="2">
    <location>
        <begin position="1"/>
        <end position="153"/>
    </location>
</feature>
<dbReference type="EMBL" id="UINC01231765">
    <property type="protein sequence ID" value="SVE64443.1"/>
    <property type="molecule type" value="Genomic_DNA"/>
</dbReference>
<accession>A0A383F717</accession>
<feature type="transmembrane region" description="Helical" evidence="1">
    <location>
        <begin position="97"/>
        <end position="118"/>
    </location>
</feature>
<sequence length="161" mass="17294">KLFQDRGYAPGAYGIITSVFMGATAIGGLAGGLLADRWGRLRLIFWSLLLAVLPMYYYPVISEPIIYPIVFLAGSLNGASFSVVVVLAQSLLPSRRAFASGLTLGFMFASGSVGSYLFGLAADIYPLSRVMQTNSVLCLLAALLTLYLHRYQSSNKVKGAK</sequence>
<dbReference type="SUPFAM" id="SSF103473">
    <property type="entry name" value="MFS general substrate transporter"/>
    <property type="match status" value="1"/>
</dbReference>
<dbReference type="Pfam" id="PF07690">
    <property type="entry name" value="MFS_1"/>
    <property type="match status" value="1"/>
</dbReference>
<name>A0A383F717_9ZZZZ</name>
<evidence type="ECO:0000259" key="2">
    <source>
        <dbReference type="PROSITE" id="PS50850"/>
    </source>
</evidence>
<feature type="non-terminal residue" evidence="3">
    <location>
        <position position="1"/>
    </location>
</feature>
<feature type="transmembrane region" description="Helical" evidence="1">
    <location>
        <begin position="12"/>
        <end position="34"/>
    </location>
</feature>
<dbReference type="PROSITE" id="PS50850">
    <property type="entry name" value="MFS"/>
    <property type="match status" value="1"/>
</dbReference>
<organism evidence="3">
    <name type="scientific">marine metagenome</name>
    <dbReference type="NCBI Taxonomy" id="408172"/>
    <lineage>
        <taxon>unclassified sequences</taxon>
        <taxon>metagenomes</taxon>
        <taxon>ecological metagenomes</taxon>
    </lineage>
</organism>
<dbReference type="InterPro" id="IPR036259">
    <property type="entry name" value="MFS_trans_sf"/>
</dbReference>
<evidence type="ECO:0000313" key="3">
    <source>
        <dbReference type="EMBL" id="SVE64443.1"/>
    </source>
</evidence>
<proteinExistence type="predicted"/>
<keyword evidence="1" id="KW-0812">Transmembrane</keyword>
<reference evidence="3" key="1">
    <citation type="submission" date="2018-05" db="EMBL/GenBank/DDBJ databases">
        <authorList>
            <person name="Lanie J.A."/>
            <person name="Ng W.-L."/>
            <person name="Kazmierczak K.M."/>
            <person name="Andrzejewski T.M."/>
            <person name="Davidsen T.M."/>
            <person name="Wayne K.J."/>
            <person name="Tettelin H."/>
            <person name="Glass J.I."/>
            <person name="Rusch D."/>
            <person name="Podicherti R."/>
            <person name="Tsui H.-C.T."/>
            <person name="Winkler M.E."/>
        </authorList>
    </citation>
    <scope>NUCLEOTIDE SEQUENCE</scope>
</reference>